<keyword evidence="3" id="KW-0238">DNA-binding</keyword>
<dbReference type="Gene3D" id="1.10.10.10">
    <property type="entry name" value="Winged helix-like DNA-binding domain superfamily/Winged helix DNA-binding domain"/>
    <property type="match status" value="1"/>
</dbReference>
<proteinExistence type="inferred from homology"/>
<dbReference type="GO" id="GO:0003677">
    <property type="term" value="F:DNA binding"/>
    <property type="evidence" value="ECO:0007669"/>
    <property type="project" value="UniProtKB-KW"/>
</dbReference>
<dbReference type="GO" id="GO:0003700">
    <property type="term" value="F:DNA-binding transcription factor activity"/>
    <property type="evidence" value="ECO:0007669"/>
    <property type="project" value="InterPro"/>
</dbReference>
<comment type="similarity">
    <text evidence="1">Belongs to the LysR transcriptional regulatory family.</text>
</comment>
<dbReference type="FunFam" id="1.10.10.10:FF:000001">
    <property type="entry name" value="LysR family transcriptional regulator"/>
    <property type="match status" value="1"/>
</dbReference>
<organism evidence="6 7">
    <name type="scientific">Paenibacillus hemerocallicola</name>
    <dbReference type="NCBI Taxonomy" id="1172614"/>
    <lineage>
        <taxon>Bacteria</taxon>
        <taxon>Bacillati</taxon>
        <taxon>Bacillota</taxon>
        <taxon>Bacilli</taxon>
        <taxon>Bacillales</taxon>
        <taxon>Paenibacillaceae</taxon>
        <taxon>Paenibacillus</taxon>
    </lineage>
</organism>
<dbReference type="PRINTS" id="PR00039">
    <property type="entry name" value="HTHLYSR"/>
</dbReference>
<accession>A0A5C4TAM9</accession>
<dbReference type="InterPro" id="IPR005119">
    <property type="entry name" value="LysR_subst-bd"/>
</dbReference>
<evidence type="ECO:0000313" key="6">
    <source>
        <dbReference type="EMBL" id="TNJ66113.1"/>
    </source>
</evidence>
<dbReference type="InterPro" id="IPR036390">
    <property type="entry name" value="WH_DNA-bd_sf"/>
</dbReference>
<evidence type="ECO:0000256" key="2">
    <source>
        <dbReference type="ARBA" id="ARBA00023015"/>
    </source>
</evidence>
<dbReference type="InterPro" id="IPR000847">
    <property type="entry name" value="LysR_HTH_N"/>
</dbReference>
<dbReference type="EMBL" id="VDCQ01000013">
    <property type="protein sequence ID" value="TNJ66113.1"/>
    <property type="molecule type" value="Genomic_DNA"/>
</dbReference>
<dbReference type="InterPro" id="IPR036388">
    <property type="entry name" value="WH-like_DNA-bd_sf"/>
</dbReference>
<evidence type="ECO:0000256" key="4">
    <source>
        <dbReference type="ARBA" id="ARBA00023163"/>
    </source>
</evidence>
<keyword evidence="7" id="KW-1185">Reference proteome</keyword>
<evidence type="ECO:0000313" key="7">
    <source>
        <dbReference type="Proteomes" id="UP000307943"/>
    </source>
</evidence>
<dbReference type="InterPro" id="IPR050950">
    <property type="entry name" value="HTH-type_LysR_regulators"/>
</dbReference>
<sequence length="294" mass="33084">MELLQLKYFITVARHEHMTRAAEQLRISQPALSRTIASLEQSVGVQLFERTSKYIKLNAHGRSFLKNVEQALTILDNAERELRDLEGEPAEPISLTFTVASYVIPALLSAFRKKHPRITFRLQQNVPSYGQPDFDLLITSLPYQSSSETATVPLLTEDIFLAIPCDHPLAKRTSIRLEEAAGEEFISLRRGSNLRELTEHLCRLTGFAPNIVFESDNPSIVRGLIGEGQGVALFPAVTWGGSIGSSSVLLPIEEPVCKRTIGMVWNTNRYVSRSTELFKEFAVRYFNNFTSELR</sequence>
<evidence type="ECO:0000256" key="3">
    <source>
        <dbReference type="ARBA" id="ARBA00023125"/>
    </source>
</evidence>
<comment type="caution">
    <text evidence="6">The sequence shown here is derived from an EMBL/GenBank/DDBJ whole genome shotgun (WGS) entry which is preliminary data.</text>
</comment>
<feature type="domain" description="HTH lysR-type" evidence="5">
    <location>
        <begin position="1"/>
        <end position="58"/>
    </location>
</feature>
<dbReference type="SUPFAM" id="SSF46785">
    <property type="entry name" value="Winged helix' DNA-binding domain"/>
    <property type="match status" value="1"/>
</dbReference>
<dbReference type="Gene3D" id="3.40.190.290">
    <property type="match status" value="1"/>
</dbReference>
<gene>
    <name evidence="6" type="ORF">FE784_11895</name>
</gene>
<dbReference type="OrthoDB" id="9803735at2"/>
<dbReference type="RefSeq" id="WP_139602421.1">
    <property type="nucleotide sequence ID" value="NZ_VDCQ01000013.1"/>
</dbReference>
<dbReference type="Pfam" id="PF03466">
    <property type="entry name" value="LysR_substrate"/>
    <property type="match status" value="1"/>
</dbReference>
<dbReference type="AlphaFoldDB" id="A0A5C4TAM9"/>
<dbReference type="Pfam" id="PF00126">
    <property type="entry name" value="HTH_1"/>
    <property type="match status" value="1"/>
</dbReference>
<protein>
    <submittedName>
        <fullName evidence="6">LysR family transcriptional regulator</fullName>
    </submittedName>
</protein>
<evidence type="ECO:0000256" key="1">
    <source>
        <dbReference type="ARBA" id="ARBA00009437"/>
    </source>
</evidence>
<evidence type="ECO:0000259" key="5">
    <source>
        <dbReference type="PROSITE" id="PS50931"/>
    </source>
</evidence>
<dbReference type="PROSITE" id="PS50931">
    <property type="entry name" value="HTH_LYSR"/>
    <property type="match status" value="1"/>
</dbReference>
<dbReference type="Proteomes" id="UP000307943">
    <property type="component" value="Unassembled WGS sequence"/>
</dbReference>
<dbReference type="PANTHER" id="PTHR30419">
    <property type="entry name" value="HTH-TYPE TRANSCRIPTIONAL REGULATOR YBHD"/>
    <property type="match status" value="1"/>
</dbReference>
<dbReference type="PANTHER" id="PTHR30419:SF28">
    <property type="entry name" value="HTH-TYPE TRANSCRIPTIONAL REGULATOR BSDA"/>
    <property type="match status" value="1"/>
</dbReference>
<reference evidence="6 7" key="1">
    <citation type="submission" date="2019-05" db="EMBL/GenBank/DDBJ databases">
        <title>We sequenced the genome of Paenibacillus hemerocallicola KCTC 33185 for further insight into its adaptation and study the phylogeny of Paenibacillus.</title>
        <authorList>
            <person name="Narsing Rao M.P."/>
        </authorList>
    </citation>
    <scope>NUCLEOTIDE SEQUENCE [LARGE SCALE GENOMIC DNA]</scope>
    <source>
        <strain evidence="6 7">KCTC 33185</strain>
    </source>
</reference>
<name>A0A5C4TAM9_9BACL</name>
<dbReference type="SUPFAM" id="SSF53850">
    <property type="entry name" value="Periplasmic binding protein-like II"/>
    <property type="match status" value="1"/>
</dbReference>
<dbReference type="GO" id="GO:0005829">
    <property type="term" value="C:cytosol"/>
    <property type="evidence" value="ECO:0007669"/>
    <property type="project" value="TreeGrafter"/>
</dbReference>
<keyword evidence="4" id="KW-0804">Transcription</keyword>
<keyword evidence="2" id="KW-0805">Transcription regulation</keyword>